<dbReference type="InterPro" id="IPR036388">
    <property type="entry name" value="WH-like_DNA-bd_sf"/>
</dbReference>
<keyword evidence="3" id="KW-1185">Reference proteome</keyword>
<dbReference type="Gene3D" id="1.10.10.10">
    <property type="entry name" value="Winged helix-like DNA-binding domain superfamily/Winged helix DNA-binding domain"/>
    <property type="match status" value="1"/>
</dbReference>
<dbReference type="InterPro" id="IPR000835">
    <property type="entry name" value="HTH_MarR-typ"/>
</dbReference>
<dbReference type="PANTHER" id="PTHR33164">
    <property type="entry name" value="TRANSCRIPTIONAL REGULATOR, MARR FAMILY"/>
    <property type="match status" value="1"/>
</dbReference>
<proteinExistence type="predicted"/>
<organism evidence="2 3">
    <name type="scientific">Streptomyces blastmyceticus</name>
    <dbReference type="NCBI Taxonomy" id="68180"/>
    <lineage>
        <taxon>Bacteria</taxon>
        <taxon>Bacillati</taxon>
        <taxon>Actinomycetota</taxon>
        <taxon>Actinomycetes</taxon>
        <taxon>Kitasatosporales</taxon>
        <taxon>Streptomycetaceae</taxon>
        <taxon>Streptomyces</taxon>
    </lineage>
</organism>
<evidence type="ECO:0000313" key="2">
    <source>
        <dbReference type="EMBL" id="GAA0360949.1"/>
    </source>
</evidence>
<protein>
    <submittedName>
        <fullName evidence="2">MarR family transcriptional regulator</fullName>
    </submittedName>
</protein>
<dbReference type="SUPFAM" id="SSF46785">
    <property type="entry name" value="Winged helix' DNA-binding domain"/>
    <property type="match status" value="1"/>
</dbReference>
<gene>
    <name evidence="2" type="ORF">GCM10010319_43050</name>
</gene>
<accession>A0ABP3H2Z5</accession>
<evidence type="ECO:0000313" key="3">
    <source>
        <dbReference type="Proteomes" id="UP001500063"/>
    </source>
</evidence>
<dbReference type="PANTHER" id="PTHR33164:SF99">
    <property type="entry name" value="MARR FAMILY REGULATORY PROTEIN"/>
    <property type="match status" value="1"/>
</dbReference>
<dbReference type="RefSeq" id="WP_301892210.1">
    <property type="nucleotide sequence ID" value="NZ_BAAABW010000024.1"/>
</dbReference>
<dbReference type="PRINTS" id="PR00598">
    <property type="entry name" value="HTHMARR"/>
</dbReference>
<dbReference type="EMBL" id="BAAABW010000024">
    <property type="protein sequence ID" value="GAA0360949.1"/>
    <property type="molecule type" value="Genomic_DNA"/>
</dbReference>
<comment type="caution">
    <text evidence="2">The sequence shown here is derived from an EMBL/GenBank/DDBJ whole genome shotgun (WGS) entry which is preliminary data.</text>
</comment>
<dbReference type="Proteomes" id="UP001500063">
    <property type="component" value="Unassembled WGS sequence"/>
</dbReference>
<name>A0ABP3H2Z5_9ACTN</name>
<dbReference type="PROSITE" id="PS50995">
    <property type="entry name" value="HTH_MARR_2"/>
    <property type="match status" value="1"/>
</dbReference>
<evidence type="ECO:0000259" key="1">
    <source>
        <dbReference type="PROSITE" id="PS50995"/>
    </source>
</evidence>
<sequence>MYAADDAVEIRVQGWRTLMALHCALEIALEKALREHGLSVVEYTVLETLGRQGGWHLRMHQISRAAALSHSATTRLINRLERRGLLARSVCTTDRRGVVTELTTAGRELLRIARPVHDSTLDAALDRAAGDSALAPLVTALDSAHRPLHG</sequence>
<reference evidence="3" key="1">
    <citation type="journal article" date="2019" name="Int. J. Syst. Evol. Microbiol.">
        <title>The Global Catalogue of Microorganisms (GCM) 10K type strain sequencing project: providing services to taxonomists for standard genome sequencing and annotation.</title>
        <authorList>
            <consortium name="The Broad Institute Genomics Platform"/>
            <consortium name="The Broad Institute Genome Sequencing Center for Infectious Disease"/>
            <person name="Wu L."/>
            <person name="Ma J."/>
        </authorList>
    </citation>
    <scope>NUCLEOTIDE SEQUENCE [LARGE SCALE GENOMIC DNA]</scope>
    <source>
        <strain evidence="3">JCM 4565</strain>
    </source>
</reference>
<feature type="domain" description="HTH marR-type" evidence="1">
    <location>
        <begin position="11"/>
        <end position="146"/>
    </location>
</feature>
<dbReference type="InterPro" id="IPR036390">
    <property type="entry name" value="WH_DNA-bd_sf"/>
</dbReference>
<dbReference type="InterPro" id="IPR039422">
    <property type="entry name" value="MarR/SlyA-like"/>
</dbReference>
<dbReference type="SMART" id="SM00347">
    <property type="entry name" value="HTH_MARR"/>
    <property type="match status" value="1"/>
</dbReference>
<dbReference type="Pfam" id="PF12802">
    <property type="entry name" value="MarR_2"/>
    <property type="match status" value="1"/>
</dbReference>